<dbReference type="Gene3D" id="1.10.287.110">
    <property type="entry name" value="DnaJ domain"/>
    <property type="match status" value="1"/>
</dbReference>
<feature type="transmembrane region" description="Helical" evidence="3">
    <location>
        <begin position="353"/>
        <end position="383"/>
    </location>
</feature>
<evidence type="ECO:0000256" key="3">
    <source>
        <dbReference type="SAM" id="Phobius"/>
    </source>
</evidence>
<dbReference type="InterPro" id="IPR011990">
    <property type="entry name" value="TPR-like_helical_dom_sf"/>
</dbReference>
<dbReference type="PROSITE" id="PS50076">
    <property type="entry name" value="DNAJ_2"/>
    <property type="match status" value="1"/>
</dbReference>
<protein>
    <recommendedName>
        <fullName evidence="4">J domain-containing protein</fullName>
    </recommendedName>
</protein>
<dbReference type="GO" id="GO:0006260">
    <property type="term" value="P:DNA replication"/>
    <property type="evidence" value="ECO:0007669"/>
    <property type="project" value="UniProtKB-KW"/>
</dbReference>
<keyword evidence="3" id="KW-0812">Transmembrane</keyword>
<sequence>MLLNKNSNYFELLGIDEQTTERDIRVAYNKMLRQYSNEKFPEEFQLITEAYKTLMDEKKRVQYIKETSSGGAYKQNIALLEQYMNEDSFYEAKKIQQQLMLNGFSEDEYVLLCAMHIANELEDATAETKYAQKLAQLHGQSDRTQEQLMYYYSRQANYEKAIYYAEQQHNKQPLDNERILNLVTLYYRNNERRKVDELFQKALRTLEPRMQNIVIFIEALFWGMNNDKDALVQQVEQTFEHIIDSGQKLSLLQRLVDNGAELYNDHYAFKYFTLLVERLNDNEYEFARSWTTNGRNMFQVEVDYYGDEKRVIAPVHDSEPVVQRTYEQPKPASIPEQPAPRTYNVAEKNRGSMLWSIVFGVIACLIEQDAFVGAFVGVIWYFFASKIKKLISCLVIVIIVLLIFSFIIENTM</sequence>
<reference evidence="5 6" key="1">
    <citation type="submission" date="2016-07" db="EMBL/GenBank/DDBJ databases">
        <title>Caryophanon latum genome sequencing.</title>
        <authorList>
            <person name="Verma A."/>
            <person name="Pal Y."/>
            <person name="Krishnamurthi S."/>
        </authorList>
    </citation>
    <scope>NUCLEOTIDE SEQUENCE [LARGE SCALE GENOMIC DNA]</scope>
    <source>
        <strain evidence="5 6">DSM 14151</strain>
    </source>
</reference>
<organism evidence="5 6">
    <name type="scientific">Caryophanon latum</name>
    <dbReference type="NCBI Taxonomy" id="33977"/>
    <lineage>
        <taxon>Bacteria</taxon>
        <taxon>Bacillati</taxon>
        <taxon>Bacillota</taxon>
        <taxon>Bacilli</taxon>
        <taxon>Bacillales</taxon>
        <taxon>Caryophanaceae</taxon>
        <taxon>Caryophanon</taxon>
    </lineage>
</organism>
<evidence type="ECO:0000313" key="5">
    <source>
        <dbReference type="EMBL" id="OCS91106.1"/>
    </source>
</evidence>
<dbReference type="Gene3D" id="1.25.40.10">
    <property type="entry name" value="Tetratricopeptide repeat domain"/>
    <property type="match status" value="1"/>
</dbReference>
<dbReference type="Proteomes" id="UP000093482">
    <property type="component" value="Unassembled WGS sequence"/>
</dbReference>
<dbReference type="RefSeq" id="WP_066463829.1">
    <property type="nucleotide sequence ID" value="NZ_MATO01000031.1"/>
</dbReference>
<feature type="domain" description="J" evidence="4">
    <location>
        <begin position="8"/>
        <end position="67"/>
    </location>
</feature>
<dbReference type="PRINTS" id="PR00625">
    <property type="entry name" value="JDOMAIN"/>
</dbReference>
<dbReference type="SMART" id="SM00271">
    <property type="entry name" value="DnaJ"/>
    <property type="match status" value="1"/>
</dbReference>
<dbReference type="InterPro" id="IPR036869">
    <property type="entry name" value="J_dom_sf"/>
</dbReference>
<evidence type="ECO:0000259" key="4">
    <source>
        <dbReference type="PROSITE" id="PS50076"/>
    </source>
</evidence>
<accession>A0A1C0YVD6</accession>
<keyword evidence="3" id="KW-1133">Transmembrane helix</keyword>
<name>A0A1C0YVD6_9BACL</name>
<keyword evidence="6" id="KW-1185">Reference proteome</keyword>
<evidence type="ECO:0000256" key="1">
    <source>
        <dbReference type="ARBA" id="ARBA00022705"/>
    </source>
</evidence>
<dbReference type="InterPro" id="IPR001623">
    <property type="entry name" value="DnaJ_domain"/>
</dbReference>
<dbReference type="EMBL" id="MATO01000031">
    <property type="protein sequence ID" value="OCS91106.1"/>
    <property type="molecule type" value="Genomic_DNA"/>
</dbReference>
<comment type="caution">
    <text evidence="5">The sequence shown here is derived from an EMBL/GenBank/DDBJ whole genome shotgun (WGS) entry which is preliminary data.</text>
</comment>
<evidence type="ECO:0000256" key="2">
    <source>
        <dbReference type="ARBA" id="ARBA00023016"/>
    </source>
</evidence>
<keyword evidence="3" id="KW-0472">Membrane</keyword>
<gene>
    <name evidence="5" type="ORF">A6K76_10200</name>
</gene>
<dbReference type="Pfam" id="PF00226">
    <property type="entry name" value="DnaJ"/>
    <property type="match status" value="1"/>
</dbReference>
<evidence type="ECO:0000313" key="6">
    <source>
        <dbReference type="Proteomes" id="UP000093482"/>
    </source>
</evidence>
<dbReference type="SUPFAM" id="SSF48452">
    <property type="entry name" value="TPR-like"/>
    <property type="match status" value="1"/>
</dbReference>
<keyword evidence="2" id="KW-0346">Stress response</keyword>
<feature type="transmembrane region" description="Helical" evidence="3">
    <location>
        <begin position="390"/>
        <end position="408"/>
    </location>
</feature>
<dbReference type="AlphaFoldDB" id="A0A1C0YVD6"/>
<keyword evidence="1" id="KW-0235">DNA replication</keyword>
<proteinExistence type="predicted"/>
<dbReference type="SUPFAM" id="SSF46565">
    <property type="entry name" value="Chaperone J-domain"/>
    <property type="match status" value="1"/>
</dbReference>